<proteinExistence type="predicted"/>
<reference evidence="3" key="1">
    <citation type="submission" date="2023-03" db="EMBL/GenBank/DDBJ databases">
        <title>Massive genome expansion in bonnet fungi (Mycena s.s.) driven by repeated elements and novel gene families across ecological guilds.</title>
        <authorList>
            <consortium name="Lawrence Berkeley National Laboratory"/>
            <person name="Harder C.B."/>
            <person name="Miyauchi S."/>
            <person name="Viragh M."/>
            <person name="Kuo A."/>
            <person name="Thoen E."/>
            <person name="Andreopoulos B."/>
            <person name="Lu D."/>
            <person name="Skrede I."/>
            <person name="Drula E."/>
            <person name="Henrissat B."/>
            <person name="Morin E."/>
            <person name="Kohler A."/>
            <person name="Barry K."/>
            <person name="LaButti K."/>
            <person name="Morin E."/>
            <person name="Salamov A."/>
            <person name="Lipzen A."/>
            <person name="Mereny Z."/>
            <person name="Hegedus B."/>
            <person name="Baldrian P."/>
            <person name="Stursova M."/>
            <person name="Weitz H."/>
            <person name="Taylor A."/>
            <person name="Grigoriev I.V."/>
            <person name="Nagy L.G."/>
            <person name="Martin F."/>
            <person name="Kauserud H."/>
        </authorList>
    </citation>
    <scope>NUCLEOTIDE SEQUENCE</scope>
    <source>
        <strain evidence="3">9144</strain>
    </source>
</reference>
<evidence type="ECO:0000256" key="1">
    <source>
        <dbReference type="SAM" id="MobiDB-lite"/>
    </source>
</evidence>
<feature type="region of interest" description="Disordered" evidence="1">
    <location>
        <begin position="97"/>
        <end position="136"/>
    </location>
</feature>
<dbReference type="EMBL" id="JARJCW010000003">
    <property type="protein sequence ID" value="KAJ7227213.1"/>
    <property type="molecule type" value="Genomic_DNA"/>
</dbReference>
<feature type="compositionally biased region" description="Pro residues" evidence="1">
    <location>
        <begin position="105"/>
        <end position="117"/>
    </location>
</feature>
<accession>A0AAD6YRM7</accession>
<feature type="chain" id="PRO_5041922401" evidence="2">
    <location>
        <begin position="24"/>
        <end position="228"/>
    </location>
</feature>
<protein>
    <submittedName>
        <fullName evidence="3">Uncharacterized protein</fullName>
    </submittedName>
</protein>
<evidence type="ECO:0000313" key="3">
    <source>
        <dbReference type="EMBL" id="KAJ7227213.1"/>
    </source>
</evidence>
<keyword evidence="4" id="KW-1185">Reference proteome</keyword>
<evidence type="ECO:0000256" key="2">
    <source>
        <dbReference type="SAM" id="SignalP"/>
    </source>
</evidence>
<organism evidence="3 4">
    <name type="scientific">Mycena pura</name>
    <dbReference type="NCBI Taxonomy" id="153505"/>
    <lineage>
        <taxon>Eukaryota</taxon>
        <taxon>Fungi</taxon>
        <taxon>Dikarya</taxon>
        <taxon>Basidiomycota</taxon>
        <taxon>Agaricomycotina</taxon>
        <taxon>Agaricomycetes</taxon>
        <taxon>Agaricomycetidae</taxon>
        <taxon>Agaricales</taxon>
        <taxon>Marasmiineae</taxon>
        <taxon>Mycenaceae</taxon>
        <taxon>Mycena</taxon>
    </lineage>
</organism>
<evidence type="ECO:0000313" key="4">
    <source>
        <dbReference type="Proteomes" id="UP001219525"/>
    </source>
</evidence>
<feature type="compositionally biased region" description="Low complexity" evidence="1">
    <location>
        <begin position="119"/>
        <end position="136"/>
    </location>
</feature>
<keyword evidence="2" id="KW-0732">Signal</keyword>
<sequence>MFCKSKIGTITLFLLFVSQSALGRPHGPSTQLRIARAQVLVRHSYCATAVTVKLSGTATATAAATAITVKFGSATISTASSSSTTSDASTSVASDPSTAIASSLTPPPVSASTPQPPFSSVGASTTSSSTTSLAPSTTSITAPAAALAGTTTSPSAASTTSNLVNLQVFTGKAGGIGAPAVVASGDQFRVEGNSLFQTKADALGRSCDVQVCMLSATMDKYRLILTHR</sequence>
<comment type="caution">
    <text evidence="3">The sequence shown here is derived from an EMBL/GenBank/DDBJ whole genome shotgun (WGS) entry which is preliminary data.</text>
</comment>
<dbReference type="Proteomes" id="UP001219525">
    <property type="component" value="Unassembled WGS sequence"/>
</dbReference>
<dbReference type="AlphaFoldDB" id="A0AAD6YRM7"/>
<gene>
    <name evidence="3" type="ORF">GGX14DRAFT_418645</name>
</gene>
<feature type="signal peptide" evidence="2">
    <location>
        <begin position="1"/>
        <end position="23"/>
    </location>
</feature>
<name>A0AAD6YRM7_9AGAR</name>